<dbReference type="Proteomes" id="UP000466586">
    <property type="component" value="Unassembled WGS sequence"/>
</dbReference>
<name>A0A7K1YB68_9SPHI</name>
<evidence type="ECO:0000256" key="1">
    <source>
        <dbReference type="SAM" id="Phobius"/>
    </source>
</evidence>
<proteinExistence type="predicted"/>
<keyword evidence="3" id="KW-1185">Reference proteome</keyword>
<feature type="transmembrane region" description="Helical" evidence="1">
    <location>
        <begin position="24"/>
        <end position="42"/>
    </location>
</feature>
<organism evidence="2 3">
    <name type="scientific">Hufsiella arboris</name>
    <dbReference type="NCBI Taxonomy" id="2695275"/>
    <lineage>
        <taxon>Bacteria</taxon>
        <taxon>Pseudomonadati</taxon>
        <taxon>Bacteroidota</taxon>
        <taxon>Sphingobacteriia</taxon>
        <taxon>Sphingobacteriales</taxon>
        <taxon>Sphingobacteriaceae</taxon>
        <taxon>Hufsiella</taxon>
    </lineage>
</organism>
<evidence type="ECO:0000313" key="2">
    <source>
        <dbReference type="EMBL" id="MXV51298.1"/>
    </source>
</evidence>
<protein>
    <submittedName>
        <fullName evidence="2">Uncharacterized protein</fullName>
    </submittedName>
</protein>
<comment type="caution">
    <text evidence="2">The sequence shown here is derived from an EMBL/GenBank/DDBJ whole genome shotgun (WGS) entry which is preliminary data.</text>
</comment>
<evidence type="ECO:0000313" key="3">
    <source>
        <dbReference type="Proteomes" id="UP000466586"/>
    </source>
</evidence>
<reference evidence="2 3" key="1">
    <citation type="submission" date="2019-11" db="EMBL/GenBank/DDBJ databases">
        <title>Pedobacter sp. HMF7647 Genome sequencing and assembly.</title>
        <authorList>
            <person name="Kang H."/>
            <person name="Kim H."/>
            <person name="Joh K."/>
        </authorList>
    </citation>
    <scope>NUCLEOTIDE SEQUENCE [LARGE SCALE GENOMIC DNA]</scope>
    <source>
        <strain evidence="2 3">HMF7647</strain>
    </source>
</reference>
<accession>A0A7K1YB68</accession>
<dbReference type="EMBL" id="WVHT01000004">
    <property type="protein sequence ID" value="MXV51298.1"/>
    <property type="molecule type" value="Genomic_DNA"/>
</dbReference>
<gene>
    <name evidence="2" type="ORF">GS399_09990</name>
</gene>
<keyword evidence="1" id="KW-0472">Membrane</keyword>
<sequence>MKTHKANQIMEELRLKRKSTSKKAFIKVSSVILLISMIATLGCKKGKKEDEDIYYGYGKLTVECEKKCHVEYGEGDKTNNYDVEATKATYYFRYHLNYNLNISITPSDTTQTMTLNVFNRETKQIFNNTTRKKKDETWNSTILVP</sequence>
<dbReference type="AlphaFoldDB" id="A0A7K1YB68"/>
<keyword evidence="1" id="KW-1133">Transmembrane helix</keyword>
<dbReference type="RefSeq" id="WP_160844478.1">
    <property type="nucleotide sequence ID" value="NZ_WVHT01000004.1"/>
</dbReference>
<keyword evidence="1" id="KW-0812">Transmembrane</keyword>